<keyword evidence="3" id="KW-0963">Cytoplasm</keyword>
<dbReference type="GO" id="GO:0004674">
    <property type="term" value="F:protein serine/threonine kinase activity"/>
    <property type="evidence" value="ECO:0007669"/>
    <property type="project" value="TreeGrafter"/>
</dbReference>
<dbReference type="EMBL" id="GG701046">
    <property type="protein sequence ID" value="KOB64134.1"/>
    <property type="molecule type" value="Genomic_DNA"/>
</dbReference>
<keyword evidence="7" id="KW-0518">Myosin</keyword>
<dbReference type="PANTHER" id="PTHR46256:SF3">
    <property type="entry name" value="MYOSIN MOTOR DOMAIN-CONTAINING PROTEIN"/>
    <property type="match status" value="1"/>
</dbReference>
<dbReference type="GO" id="GO:0030832">
    <property type="term" value="P:regulation of actin filament length"/>
    <property type="evidence" value="ECO:0007669"/>
    <property type="project" value="TreeGrafter"/>
</dbReference>
<sequence length="132" mass="15273">LHALSILEALVLRQLGYSYRRTFEEFLYQYKFVDIAAAEDSSVENQNKCVNILKLSGLSESMYKIGKSMVFLKQEGAKILTKIQREKLVEWENCVSVIEAAILKHKYKQKVNKNIPSLLRVQAHIRKKMVAQ</sequence>
<protein>
    <recommendedName>
        <fullName evidence="8">Myosin motor domain-containing protein</fullName>
    </recommendedName>
</protein>
<evidence type="ECO:0000256" key="7">
    <source>
        <dbReference type="PROSITE-ProRule" id="PRU00782"/>
    </source>
</evidence>
<name>A0A0L7KMH2_PLAFX</name>
<dbReference type="GO" id="GO:0005524">
    <property type="term" value="F:ATP binding"/>
    <property type="evidence" value="ECO:0007669"/>
    <property type="project" value="InterPro"/>
</dbReference>
<dbReference type="GO" id="GO:0000146">
    <property type="term" value="F:microfilament motor activity"/>
    <property type="evidence" value="ECO:0007669"/>
    <property type="project" value="TreeGrafter"/>
</dbReference>
<feature type="non-terminal residue" evidence="9">
    <location>
        <position position="1"/>
    </location>
</feature>
<keyword evidence="5" id="KW-0206">Cytoskeleton</keyword>
<dbReference type="GO" id="GO:0003779">
    <property type="term" value="F:actin binding"/>
    <property type="evidence" value="ECO:0007669"/>
    <property type="project" value="UniProtKB-KW"/>
</dbReference>
<evidence type="ECO:0000256" key="2">
    <source>
        <dbReference type="ARBA" id="ARBA00004316"/>
    </source>
</evidence>
<dbReference type="InterPro" id="IPR052409">
    <property type="entry name" value="Myosin-III_kinase_activity"/>
</dbReference>
<organism evidence="9 10">
    <name type="scientific">Plasmodium falciparum (isolate HB3)</name>
    <dbReference type="NCBI Taxonomy" id="137071"/>
    <lineage>
        <taxon>Eukaryota</taxon>
        <taxon>Sar</taxon>
        <taxon>Alveolata</taxon>
        <taxon>Apicomplexa</taxon>
        <taxon>Aconoidasida</taxon>
        <taxon>Haemosporida</taxon>
        <taxon>Plasmodiidae</taxon>
        <taxon>Plasmodium</taxon>
        <taxon>Plasmodium (Laverania)</taxon>
    </lineage>
</organism>
<dbReference type="PANTHER" id="PTHR46256">
    <property type="entry name" value="AGAP011099-PA"/>
    <property type="match status" value="1"/>
</dbReference>
<dbReference type="SUPFAM" id="SSF52540">
    <property type="entry name" value="P-loop containing nucleoside triphosphate hydrolases"/>
    <property type="match status" value="1"/>
</dbReference>
<dbReference type="Proteomes" id="UP000054289">
    <property type="component" value="Unassembled WGS sequence"/>
</dbReference>
<evidence type="ECO:0000256" key="5">
    <source>
        <dbReference type="ARBA" id="ARBA00023212"/>
    </source>
</evidence>
<dbReference type="InterPro" id="IPR027417">
    <property type="entry name" value="P-loop_NTPase"/>
</dbReference>
<dbReference type="OrthoDB" id="312459at2759"/>
<comment type="similarity">
    <text evidence="7">Belongs to the TRAFAC class myosin-kinesin ATPase superfamily. Myosin family.</text>
</comment>
<evidence type="ECO:0000313" key="10">
    <source>
        <dbReference type="Proteomes" id="UP000054289"/>
    </source>
</evidence>
<proteinExistence type="inferred from homology"/>
<comment type="caution">
    <text evidence="7">Lacks conserved residue(s) required for the propagation of feature annotation.</text>
</comment>
<keyword evidence="6" id="KW-0966">Cell projection</keyword>
<dbReference type="OMA" id="MTYGDIG"/>
<dbReference type="GO" id="GO:0042995">
    <property type="term" value="C:cell projection"/>
    <property type="evidence" value="ECO:0007669"/>
    <property type="project" value="UniProtKB-SubCell"/>
</dbReference>
<keyword evidence="7" id="KW-0009">Actin-binding</keyword>
<dbReference type="InterPro" id="IPR001609">
    <property type="entry name" value="Myosin_head_motor_dom-like"/>
</dbReference>
<evidence type="ECO:0000256" key="1">
    <source>
        <dbReference type="ARBA" id="ARBA00004245"/>
    </source>
</evidence>
<gene>
    <name evidence="9" type="ORF">PFHG_05507</name>
</gene>
<feature type="domain" description="Myosin motor" evidence="8">
    <location>
        <begin position="1"/>
        <end position="85"/>
    </location>
</feature>
<evidence type="ECO:0000256" key="6">
    <source>
        <dbReference type="ARBA" id="ARBA00023273"/>
    </source>
</evidence>
<evidence type="ECO:0000313" key="9">
    <source>
        <dbReference type="EMBL" id="KOB64134.1"/>
    </source>
</evidence>
<keyword evidence="4" id="KW-0677">Repeat</keyword>
<dbReference type="AlphaFoldDB" id="A0A0L7KMH2"/>
<evidence type="ECO:0000256" key="3">
    <source>
        <dbReference type="ARBA" id="ARBA00022490"/>
    </source>
</evidence>
<keyword evidence="7" id="KW-0505">Motor protein</keyword>
<evidence type="ECO:0000256" key="4">
    <source>
        <dbReference type="ARBA" id="ARBA00022737"/>
    </source>
</evidence>
<dbReference type="KEGG" id="pfh:PFHG_05507"/>
<reference evidence="9 10" key="1">
    <citation type="submission" date="2006-03" db="EMBL/GenBank/DDBJ databases">
        <title>Annotation of Plasmodium falciparum HB3.</title>
        <authorList>
            <consortium name="The Broad Institute Genome Sequencing Platform"/>
            <person name="Volkman S.K."/>
            <person name="Neafsey D.E."/>
            <person name="Dash A.P."/>
            <person name="Chitnis C.E."/>
            <person name="Hartl D.L."/>
            <person name="Young S.K."/>
            <person name="Zeng Q."/>
            <person name="Koehrsen M."/>
            <person name="Alvarado L."/>
            <person name="Berlin A."/>
            <person name="Borenstein D."/>
            <person name="Chapman S.B."/>
            <person name="Chen Z."/>
            <person name="Engels R."/>
            <person name="Freedman E."/>
            <person name="Gellesch M."/>
            <person name="Goldberg J."/>
            <person name="Griggs A."/>
            <person name="Gujja S."/>
            <person name="Heilman E.R."/>
            <person name="Heiman D.I."/>
            <person name="Howarth C."/>
            <person name="Jen D."/>
            <person name="Larson L."/>
            <person name="Mehta T."/>
            <person name="Neiman D."/>
            <person name="Park D."/>
            <person name="Pearson M."/>
            <person name="Roberts A."/>
            <person name="Saif S."/>
            <person name="Shea T."/>
            <person name="Shenoy N."/>
            <person name="Sisk P."/>
            <person name="Stolte C."/>
            <person name="Sykes S."/>
            <person name="Walk T."/>
            <person name="White J."/>
            <person name="Yandava C."/>
            <person name="Haas B."/>
            <person name="Henn M.R."/>
            <person name="Nusbaum C."/>
            <person name="Birren B."/>
        </authorList>
    </citation>
    <scope>NUCLEOTIDE SEQUENCE [LARGE SCALE GENOMIC DNA]</scope>
    <source>
        <strain evidence="9">HB3</strain>
    </source>
</reference>
<dbReference type="PROSITE" id="PS51456">
    <property type="entry name" value="MYOSIN_MOTOR"/>
    <property type="match status" value="1"/>
</dbReference>
<dbReference type="Pfam" id="PF00063">
    <property type="entry name" value="Myosin_head"/>
    <property type="match status" value="1"/>
</dbReference>
<evidence type="ECO:0000259" key="8">
    <source>
        <dbReference type="PROSITE" id="PS51456"/>
    </source>
</evidence>
<accession>A0A0L7KMH2</accession>
<reference evidence="10" key="2">
    <citation type="submission" date="2006-03" db="EMBL/GenBank/DDBJ databases">
        <title>The genome sequence of the Plasmodium falciparum HB3.</title>
        <authorList>
            <consortium name="The Broad Institute Genome Sequencing Platform"/>
            <person name="Birren B."/>
            <person name="Lander E."/>
            <person name="Galagan J."/>
            <person name="Nusbaum C."/>
            <person name="Devon K."/>
            <person name="Henn M."/>
            <person name="Jaffe D."/>
            <person name="Butler J."/>
            <person name="Alvarez P."/>
            <person name="Gnerre S."/>
            <person name="Grabherr M."/>
            <person name="Kleber M."/>
            <person name="Mauceli E."/>
            <person name="Brockman W."/>
            <person name="MacCallum I.A."/>
            <person name="Rounsley S."/>
            <person name="Young S."/>
            <person name="LaButti K."/>
            <person name="Pushparaj V."/>
            <person name="DeCaprio D."/>
            <person name="Crawford M."/>
            <person name="Koehrsen M."/>
            <person name="Engels R."/>
            <person name="Montgomery P."/>
            <person name="Pearson M."/>
            <person name="Howarth C."/>
            <person name="Larson L."/>
            <person name="Luoma S."/>
            <person name="White J."/>
            <person name="Kodira C."/>
            <person name="Zeng Q."/>
            <person name="Oleary S."/>
            <person name="Yandava C."/>
            <person name="Alvarado L."/>
            <person name="Wirth D."/>
            <person name="Volkman S."/>
            <person name="Hartl D."/>
        </authorList>
    </citation>
    <scope>NUCLEOTIDE SEQUENCE [LARGE SCALE GENOMIC DNA]</scope>
</reference>
<dbReference type="Gene3D" id="1.20.5.4820">
    <property type="match status" value="1"/>
</dbReference>
<dbReference type="GO" id="GO:0016459">
    <property type="term" value="C:myosin complex"/>
    <property type="evidence" value="ECO:0007669"/>
    <property type="project" value="UniProtKB-KW"/>
</dbReference>
<comment type="subcellular location">
    <subcellularLocation>
        <location evidence="2">Cell projection</location>
    </subcellularLocation>
    <subcellularLocation>
        <location evidence="1">Cytoplasm</location>
        <location evidence="1">Cytoskeleton</location>
    </subcellularLocation>
</comment>